<sequence length="283" mass="28968">MDDVTERPIAERVRTVLARGAAGTVGAGLLTRPLRSARVRDDGVIVLVVDVGGMSREAGESAGVASAGGSASVEIVDTVCTGRCRESGGGPSFAVDGRPSAQVRRSGGPRSGSPRAGGRVTPCDDDCAVARGVVTISGIVTASSATRRRRLVAADGGGSGPNGEAGSLRLSELQPLDVSYLCADGAYVIPRGDLAAAAVDPIGIDEQAWLRRLGSDTGLAARLALRSGRQIAGTRPWIVGIDRFGLDLSVGSATGVREVVRIPFAQVVRDSEDVRRELTSLAG</sequence>
<feature type="domain" description="DUF2470" evidence="2">
    <location>
        <begin position="229"/>
        <end position="280"/>
    </location>
</feature>
<dbReference type="SUPFAM" id="SSF50475">
    <property type="entry name" value="FMN-binding split barrel"/>
    <property type="match status" value="1"/>
</dbReference>
<dbReference type="Gene3D" id="3.20.180.10">
    <property type="entry name" value="PNP-oxidase-like"/>
    <property type="match status" value="1"/>
</dbReference>
<proteinExistence type="predicted"/>
<dbReference type="KEGG" id="dpc:A6048_15205"/>
<dbReference type="EMBL" id="CP015453">
    <property type="protein sequence ID" value="AWH96612.1"/>
    <property type="molecule type" value="Genomic_DNA"/>
</dbReference>
<evidence type="ECO:0000256" key="1">
    <source>
        <dbReference type="SAM" id="MobiDB-lite"/>
    </source>
</evidence>
<keyword evidence="4" id="KW-1185">Reference proteome</keyword>
<feature type="region of interest" description="Disordered" evidence="1">
    <location>
        <begin position="88"/>
        <end position="121"/>
    </location>
</feature>
<feature type="compositionally biased region" description="Low complexity" evidence="1">
    <location>
        <begin position="104"/>
        <end position="119"/>
    </location>
</feature>
<gene>
    <name evidence="3" type="ORF">A6048_15205</name>
</gene>
<organism evidence="3 4">
    <name type="scientific">Dietzia psychralcaliphila</name>
    <dbReference type="NCBI Taxonomy" id="139021"/>
    <lineage>
        <taxon>Bacteria</taxon>
        <taxon>Bacillati</taxon>
        <taxon>Actinomycetota</taxon>
        <taxon>Actinomycetes</taxon>
        <taxon>Mycobacteriales</taxon>
        <taxon>Dietziaceae</taxon>
        <taxon>Dietzia</taxon>
    </lineage>
</organism>
<dbReference type="Pfam" id="PF10615">
    <property type="entry name" value="DUF2470"/>
    <property type="match status" value="1"/>
</dbReference>
<dbReference type="Proteomes" id="UP000244903">
    <property type="component" value="Chromosome"/>
</dbReference>
<name>A0AAD0NP90_9ACTN</name>
<dbReference type="RefSeq" id="WP_107746725.1">
    <property type="nucleotide sequence ID" value="NZ_CP015453.1"/>
</dbReference>
<dbReference type="AlphaFoldDB" id="A0AAD0NP90"/>
<evidence type="ECO:0000313" key="4">
    <source>
        <dbReference type="Proteomes" id="UP000244903"/>
    </source>
</evidence>
<dbReference type="InterPro" id="IPR037119">
    <property type="entry name" value="Haem_oxidase_HugZ-like_sf"/>
</dbReference>
<dbReference type="InterPro" id="IPR019595">
    <property type="entry name" value="DUF2470"/>
</dbReference>
<evidence type="ECO:0000313" key="3">
    <source>
        <dbReference type="EMBL" id="AWH96612.1"/>
    </source>
</evidence>
<evidence type="ECO:0000259" key="2">
    <source>
        <dbReference type="Pfam" id="PF10615"/>
    </source>
</evidence>
<reference evidence="3 4" key="1">
    <citation type="submission" date="2016-04" db="EMBL/GenBank/DDBJ databases">
        <title>Complete genome sequence of the haloalkaliphilic hydrocarbon-degrading bacterium Dietzia psychralcaliphila ILA-1T, isolated from a drain of a fish product-processing plant.</title>
        <authorList>
            <person name="Zhao J."/>
            <person name="Hu B."/>
            <person name="Geng S."/>
            <person name="Nie Y."/>
            <person name="Tang Y."/>
        </authorList>
    </citation>
    <scope>NUCLEOTIDE SEQUENCE [LARGE SCALE GENOMIC DNA]</scope>
    <source>
        <strain evidence="3 4">ILA-1</strain>
    </source>
</reference>
<protein>
    <recommendedName>
        <fullName evidence="2">DUF2470 domain-containing protein</fullName>
    </recommendedName>
</protein>
<accession>A0AAD0NP90</accession>